<evidence type="ECO:0000313" key="2">
    <source>
        <dbReference type="EMBL" id="KAG0496255.1"/>
    </source>
</evidence>
<dbReference type="EMBL" id="JADCNL010000001">
    <property type="protein sequence ID" value="KAG0496255.1"/>
    <property type="molecule type" value="Genomic_DNA"/>
</dbReference>
<comment type="similarity">
    <text evidence="1">Belongs to the ARG7 family.</text>
</comment>
<dbReference type="PANTHER" id="PTHR31374:SF198">
    <property type="entry name" value="AUXIN-RESPONSIVE PROTEIN SAUR72"/>
    <property type="match status" value="1"/>
</dbReference>
<comment type="caution">
    <text evidence="2">The sequence shown here is derived from an EMBL/GenBank/DDBJ whole genome shotgun (WGS) entry which is preliminary data.</text>
</comment>
<dbReference type="GO" id="GO:0009733">
    <property type="term" value="P:response to auxin"/>
    <property type="evidence" value="ECO:0007669"/>
    <property type="project" value="InterPro"/>
</dbReference>
<gene>
    <name evidence="2" type="ORF">HPP92_000946</name>
</gene>
<accession>A0A835VGL1</accession>
<dbReference type="AlphaFoldDB" id="A0A835VGL1"/>
<reference evidence="2 3" key="1">
    <citation type="journal article" date="2020" name="Nat. Food">
        <title>A phased Vanilla planifolia genome enables genetic improvement of flavour and production.</title>
        <authorList>
            <person name="Hasing T."/>
            <person name="Tang H."/>
            <person name="Brym M."/>
            <person name="Khazi F."/>
            <person name="Huang T."/>
            <person name="Chambers A.H."/>
        </authorList>
    </citation>
    <scope>NUCLEOTIDE SEQUENCE [LARGE SCALE GENOMIC DNA]</scope>
    <source>
        <tissue evidence="2">Leaf</tissue>
    </source>
</reference>
<evidence type="ECO:0000313" key="3">
    <source>
        <dbReference type="Proteomes" id="UP000636800"/>
    </source>
</evidence>
<sequence>MMAAAWRKIRVKESYCGDRADAAVPRGYIPLLVGPGDGGRDDGVERFLVHVRLLKEPSMAALLHLAAEEFGYEQEGVLRIPCCVEHFRRTVDAMCRAG</sequence>
<dbReference type="InterPro" id="IPR003676">
    <property type="entry name" value="SAUR_fam"/>
</dbReference>
<protein>
    <submittedName>
        <fullName evidence="2">Uncharacterized protein</fullName>
    </submittedName>
</protein>
<evidence type="ECO:0000256" key="1">
    <source>
        <dbReference type="ARBA" id="ARBA00006974"/>
    </source>
</evidence>
<keyword evidence="3" id="KW-1185">Reference proteome</keyword>
<dbReference type="Proteomes" id="UP000636800">
    <property type="component" value="Chromosome 1"/>
</dbReference>
<dbReference type="Pfam" id="PF02519">
    <property type="entry name" value="Auxin_inducible"/>
    <property type="match status" value="1"/>
</dbReference>
<organism evidence="2 3">
    <name type="scientific">Vanilla planifolia</name>
    <name type="common">Vanilla</name>
    <dbReference type="NCBI Taxonomy" id="51239"/>
    <lineage>
        <taxon>Eukaryota</taxon>
        <taxon>Viridiplantae</taxon>
        <taxon>Streptophyta</taxon>
        <taxon>Embryophyta</taxon>
        <taxon>Tracheophyta</taxon>
        <taxon>Spermatophyta</taxon>
        <taxon>Magnoliopsida</taxon>
        <taxon>Liliopsida</taxon>
        <taxon>Asparagales</taxon>
        <taxon>Orchidaceae</taxon>
        <taxon>Vanilloideae</taxon>
        <taxon>Vanilleae</taxon>
        <taxon>Vanilla</taxon>
    </lineage>
</organism>
<name>A0A835VGL1_VANPL</name>
<dbReference type="PANTHER" id="PTHR31374">
    <property type="entry name" value="AUXIN-INDUCED PROTEIN-LIKE-RELATED"/>
    <property type="match status" value="1"/>
</dbReference>
<proteinExistence type="inferred from homology"/>